<dbReference type="InterPro" id="IPR004143">
    <property type="entry name" value="BPL_LPL_catalytic"/>
</dbReference>
<dbReference type="PANTHER" id="PTHR12835">
    <property type="entry name" value="BIOTIN PROTEIN LIGASE"/>
    <property type="match status" value="1"/>
</dbReference>
<comment type="caution">
    <text evidence="3">The sequence shown here is derived from an EMBL/GenBank/DDBJ whole genome shotgun (WGS) entry which is preliminary data.</text>
</comment>
<dbReference type="NCBIfam" id="TIGR00121">
    <property type="entry name" value="birA_ligase"/>
    <property type="match status" value="1"/>
</dbReference>
<dbReference type="InterPro" id="IPR004408">
    <property type="entry name" value="Biotin_CoA_COase_ligase"/>
</dbReference>
<dbReference type="EC" id="6.3.4.15" evidence="3"/>
<evidence type="ECO:0000313" key="3">
    <source>
        <dbReference type="EMBL" id="NPE25317.1"/>
    </source>
</evidence>
<dbReference type="CDD" id="cd16442">
    <property type="entry name" value="BPL"/>
    <property type="match status" value="1"/>
</dbReference>
<organism evidence="3 4">
    <name type="scientific">Xylanibacter caecicola</name>
    <dbReference type="NCBI Taxonomy" id="2736294"/>
    <lineage>
        <taxon>Bacteria</taxon>
        <taxon>Pseudomonadati</taxon>
        <taxon>Bacteroidota</taxon>
        <taxon>Bacteroidia</taxon>
        <taxon>Bacteroidales</taxon>
        <taxon>Prevotellaceae</taxon>
        <taxon>Xylanibacter</taxon>
    </lineage>
</organism>
<evidence type="ECO:0000313" key="4">
    <source>
        <dbReference type="Proteomes" id="UP000820977"/>
    </source>
</evidence>
<dbReference type="SUPFAM" id="SSF55681">
    <property type="entry name" value="Class II aaRS and biotin synthetases"/>
    <property type="match status" value="1"/>
</dbReference>
<sequence length="247" mass="27783">MKTRIIELDVTDSTNRFLHDYLPETDNDLVVAVARYQTAGRGQACNSWESEPGENLLFSILVQNISVPPARQFIISMAMAVALKDCLTEIAGSGISVKWPNDIYWCNKKISGTLIETAVCRHGIRRCIIGTGVNINQETFRSDAPNPVSLRNILGHEVEPRAILDDIIDRFCRYMNMIENGNGSSVIAMYHSALYRREGFHAYSDADGGFVAETVGVEESGRLLLRDTEGRLRKYFFKEVKFIINNK</sequence>
<dbReference type="Proteomes" id="UP000820977">
    <property type="component" value="Unassembled WGS sequence"/>
</dbReference>
<dbReference type="Pfam" id="PF03099">
    <property type="entry name" value="BPL_LplA_LipB"/>
    <property type="match status" value="1"/>
</dbReference>
<keyword evidence="1 3" id="KW-0436">Ligase</keyword>
<keyword evidence="4" id="KW-1185">Reference proteome</keyword>
<dbReference type="Gene3D" id="3.30.930.10">
    <property type="entry name" value="Bira Bifunctional Protein, Domain 2"/>
    <property type="match status" value="1"/>
</dbReference>
<evidence type="ECO:0000256" key="1">
    <source>
        <dbReference type="ARBA" id="ARBA00022598"/>
    </source>
</evidence>
<evidence type="ECO:0000259" key="2">
    <source>
        <dbReference type="PROSITE" id="PS51733"/>
    </source>
</evidence>
<reference evidence="3 4" key="1">
    <citation type="submission" date="2020-05" db="EMBL/GenBank/DDBJ databases">
        <title>Distinct polysaccharide utilization as determinants for interspecies competition between intestinal Prevotella spp.</title>
        <authorList>
            <person name="Galvez E.J.C."/>
            <person name="Iljazovic A."/>
            <person name="Strowig T."/>
        </authorList>
    </citation>
    <scope>NUCLEOTIDE SEQUENCE [LARGE SCALE GENOMIC DNA]</scope>
    <source>
        <strain evidence="3 4">PCHR</strain>
    </source>
</reference>
<feature type="domain" description="BPL/LPL catalytic" evidence="2">
    <location>
        <begin position="1"/>
        <end position="179"/>
    </location>
</feature>
<dbReference type="GO" id="GO:0004077">
    <property type="term" value="F:biotin--[biotin carboxyl-carrier protein] ligase activity"/>
    <property type="evidence" value="ECO:0007669"/>
    <property type="project" value="UniProtKB-EC"/>
</dbReference>
<accession>A0ABX2B1G2</accession>
<proteinExistence type="predicted"/>
<gene>
    <name evidence="3" type="ORF">HPS54_07300</name>
</gene>
<dbReference type="PANTHER" id="PTHR12835:SF5">
    <property type="entry name" value="BIOTIN--PROTEIN LIGASE"/>
    <property type="match status" value="1"/>
</dbReference>
<dbReference type="InterPro" id="IPR045864">
    <property type="entry name" value="aa-tRNA-synth_II/BPL/LPL"/>
</dbReference>
<name>A0ABX2B1G2_9BACT</name>
<dbReference type="PROSITE" id="PS51733">
    <property type="entry name" value="BPL_LPL_CATALYTIC"/>
    <property type="match status" value="1"/>
</dbReference>
<dbReference type="EMBL" id="JABKKJ010000010">
    <property type="protein sequence ID" value="NPE25317.1"/>
    <property type="molecule type" value="Genomic_DNA"/>
</dbReference>
<dbReference type="RefSeq" id="WP_172344794.1">
    <property type="nucleotide sequence ID" value="NZ_CASYYZ010000023.1"/>
</dbReference>
<protein>
    <submittedName>
        <fullName evidence="3">Biotin--[acetyl-CoA-carboxylase] ligase</fullName>
        <ecNumber evidence="3">6.3.4.15</ecNumber>
    </submittedName>
</protein>